<dbReference type="PANTHER" id="PTHR43549:SF3">
    <property type="entry name" value="MULTIDRUG RESISTANCE PROTEIN YPNP-RELATED"/>
    <property type="match status" value="1"/>
</dbReference>
<evidence type="ECO:0000256" key="5">
    <source>
        <dbReference type="ARBA" id="ARBA00022989"/>
    </source>
</evidence>
<keyword evidence="5 7" id="KW-1133">Transmembrane helix</keyword>
<feature type="transmembrane region" description="Helical" evidence="7">
    <location>
        <begin position="219"/>
        <end position="238"/>
    </location>
</feature>
<feature type="transmembrane region" description="Helical" evidence="7">
    <location>
        <begin position="327"/>
        <end position="346"/>
    </location>
</feature>
<dbReference type="InterPro" id="IPR052031">
    <property type="entry name" value="Membrane_Transporter-Flippase"/>
</dbReference>
<keyword evidence="9" id="KW-1185">Reference proteome</keyword>
<evidence type="ECO:0000256" key="6">
    <source>
        <dbReference type="ARBA" id="ARBA00023136"/>
    </source>
</evidence>
<feature type="transmembrane region" description="Helical" evidence="7">
    <location>
        <begin position="106"/>
        <end position="127"/>
    </location>
</feature>
<dbReference type="Pfam" id="PF01554">
    <property type="entry name" value="MatE"/>
    <property type="match status" value="2"/>
</dbReference>
<feature type="transmembrane region" description="Helical" evidence="7">
    <location>
        <begin position="296"/>
        <end position="315"/>
    </location>
</feature>
<feature type="transmembrane region" description="Helical" evidence="7">
    <location>
        <begin position="259"/>
        <end position="276"/>
    </location>
</feature>
<evidence type="ECO:0000256" key="4">
    <source>
        <dbReference type="ARBA" id="ARBA00022692"/>
    </source>
</evidence>
<organism evidence="8 9">
    <name type="scientific">Holdemanella hominis</name>
    <dbReference type="NCBI Taxonomy" id="2764327"/>
    <lineage>
        <taxon>Bacteria</taxon>
        <taxon>Bacillati</taxon>
        <taxon>Bacillota</taxon>
        <taxon>Erysipelotrichia</taxon>
        <taxon>Erysipelotrichales</taxon>
        <taxon>Erysipelotrichaceae</taxon>
        <taxon>Holdemanella</taxon>
    </lineage>
</organism>
<evidence type="ECO:0000313" key="8">
    <source>
        <dbReference type="EMBL" id="MBC6013416.1"/>
    </source>
</evidence>
<sequence length="386" mass="42684">MIVQFSNGCGTGFSIVTARYYGSKNENELKKSVAASLILGLIISIVITIVSYVSMPYLLTILKTPKSIYHDSLNYIRCISAFLIITMFYNLGAGMLRAIGDSLRPLIVLFCSSIINIALDIVCITILDMGVFGAAVATVIAQVISTIICFFLILRKAKILIPRKEHFQIKSYMINDLLGQGFSMGFMFSIVSIGTIILQSGINSLGTQIITAHTAARKLISLFCLPLSTLAASMATFVSQNKGAQNYERIIKGVRLSNICGIIYPIFLSILIYFTAENLVHLLSGSNTHAVLQNGAMYLKINIPFFIVLSILLNLRNAIQGFGYKITPLFSSIIELIGKIVFTLFLVPTFKYLGVCFCEPIIWCLMASQLIYSYQKIIKPFKAQNY</sequence>
<dbReference type="PANTHER" id="PTHR43549">
    <property type="entry name" value="MULTIDRUG RESISTANCE PROTEIN YPNP-RELATED"/>
    <property type="match status" value="1"/>
</dbReference>
<evidence type="ECO:0000256" key="2">
    <source>
        <dbReference type="ARBA" id="ARBA00022448"/>
    </source>
</evidence>
<feature type="transmembrane region" description="Helical" evidence="7">
    <location>
        <begin position="133"/>
        <end position="154"/>
    </location>
</feature>
<evidence type="ECO:0000256" key="1">
    <source>
        <dbReference type="ARBA" id="ARBA00004651"/>
    </source>
</evidence>
<dbReference type="EMBL" id="JACRWH010000112">
    <property type="protein sequence ID" value="MBC6013416.1"/>
    <property type="molecule type" value="Genomic_DNA"/>
</dbReference>
<evidence type="ECO:0000313" key="9">
    <source>
        <dbReference type="Proteomes" id="UP000649075"/>
    </source>
</evidence>
<keyword evidence="6 7" id="KW-0472">Membrane</keyword>
<proteinExistence type="predicted"/>
<gene>
    <name evidence="8" type="ORF">H8911_12105</name>
</gene>
<comment type="subcellular location">
    <subcellularLocation>
        <location evidence="1">Cell membrane</location>
        <topology evidence="1">Multi-pass membrane protein</topology>
    </subcellularLocation>
</comment>
<keyword evidence="4 7" id="KW-0812">Transmembrane</keyword>
<dbReference type="Proteomes" id="UP000649075">
    <property type="component" value="Unassembled WGS sequence"/>
</dbReference>
<accession>A0ABR7KKY7</accession>
<evidence type="ECO:0000256" key="7">
    <source>
        <dbReference type="SAM" id="Phobius"/>
    </source>
</evidence>
<evidence type="ECO:0000256" key="3">
    <source>
        <dbReference type="ARBA" id="ARBA00022475"/>
    </source>
</evidence>
<name>A0ABR7KKY7_9FIRM</name>
<keyword evidence="3" id="KW-1003">Cell membrane</keyword>
<feature type="transmembrane region" description="Helical" evidence="7">
    <location>
        <begin position="33"/>
        <end position="54"/>
    </location>
</feature>
<keyword evidence="2" id="KW-0813">Transport</keyword>
<feature type="transmembrane region" description="Helical" evidence="7">
    <location>
        <begin position="352"/>
        <end position="372"/>
    </location>
</feature>
<comment type="caution">
    <text evidence="8">The sequence shown here is derived from an EMBL/GenBank/DDBJ whole genome shotgun (WGS) entry which is preliminary data.</text>
</comment>
<feature type="transmembrane region" description="Helical" evidence="7">
    <location>
        <begin position="74"/>
        <end position="94"/>
    </location>
</feature>
<feature type="transmembrane region" description="Helical" evidence="7">
    <location>
        <begin position="177"/>
        <end position="199"/>
    </location>
</feature>
<dbReference type="InterPro" id="IPR002528">
    <property type="entry name" value="MATE_fam"/>
</dbReference>
<reference evidence="8 9" key="1">
    <citation type="submission" date="2020-08" db="EMBL/GenBank/DDBJ databases">
        <authorList>
            <person name="Liu C."/>
            <person name="Sun Q."/>
        </authorList>
    </citation>
    <scope>NUCLEOTIDE SEQUENCE [LARGE SCALE GENOMIC DNA]</scope>
    <source>
        <strain evidence="8 9">L34</strain>
    </source>
</reference>
<protein>
    <submittedName>
        <fullName evidence="8">Polysaccharide biosynthesis C-terminal domain-containing protein</fullName>
    </submittedName>
</protein>